<gene>
    <name evidence="1" type="ORF">Amon02_000681300</name>
</gene>
<protein>
    <submittedName>
        <fullName evidence="1">Unnamed protein product</fullName>
    </submittedName>
</protein>
<name>A0ACB5TAF1_AMBMO</name>
<comment type="caution">
    <text evidence="1">The sequence shown here is derived from an EMBL/GenBank/DDBJ whole genome shotgun (WGS) entry which is preliminary data.</text>
</comment>
<organism evidence="1 2">
    <name type="scientific">Ambrosiozyma monospora</name>
    <name type="common">Yeast</name>
    <name type="synonym">Endomycopsis monosporus</name>
    <dbReference type="NCBI Taxonomy" id="43982"/>
    <lineage>
        <taxon>Eukaryota</taxon>
        <taxon>Fungi</taxon>
        <taxon>Dikarya</taxon>
        <taxon>Ascomycota</taxon>
        <taxon>Saccharomycotina</taxon>
        <taxon>Pichiomycetes</taxon>
        <taxon>Pichiales</taxon>
        <taxon>Pichiaceae</taxon>
        <taxon>Ambrosiozyma</taxon>
    </lineage>
</organism>
<proteinExistence type="predicted"/>
<keyword evidence="2" id="KW-1185">Reference proteome</keyword>
<sequence length="127" mass="14723">MFLEVVIDFDYMSHTVCFFQEQPYNDYHLIRFKEYLKAHPPKYFKLIISLYDIPDRNGKSKQMELFTDCGKLANEIKCHSSGSVISFLISEGVSHKVTEILLDYSYGTPFSLENFTNVKSLTSDTGR</sequence>
<dbReference type="EMBL" id="BSXS01005470">
    <property type="protein sequence ID" value="GME84398.1"/>
    <property type="molecule type" value="Genomic_DNA"/>
</dbReference>
<evidence type="ECO:0000313" key="1">
    <source>
        <dbReference type="EMBL" id="GME84398.1"/>
    </source>
</evidence>
<evidence type="ECO:0000313" key="2">
    <source>
        <dbReference type="Proteomes" id="UP001165064"/>
    </source>
</evidence>
<reference evidence="1" key="1">
    <citation type="submission" date="2023-04" db="EMBL/GenBank/DDBJ databases">
        <title>Ambrosiozyma monospora NBRC 10751.</title>
        <authorList>
            <person name="Ichikawa N."/>
            <person name="Sato H."/>
            <person name="Tonouchi N."/>
        </authorList>
    </citation>
    <scope>NUCLEOTIDE SEQUENCE</scope>
    <source>
        <strain evidence="1">NBRC 10751</strain>
    </source>
</reference>
<dbReference type="Proteomes" id="UP001165064">
    <property type="component" value="Unassembled WGS sequence"/>
</dbReference>
<accession>A0ACB5TAF1</accession>